<proteinExistence type="predicted"/>
<dbReference type="Proteomes" id="UP000694846">
    <property type="component" value="Unplaced"/>
</dbReference>
<evidence type="ECO:0000313" key="2">
    <source>
        <dbReference type="Proteomes" id="UP000694846"/>
    </source>
</evidence>
<organism evidence="2 3">
    <name type="scientific">Sipha flava</name>
    <name type="common">yellow sugarcane aphid</name>
    <dbReference type="NCBI Taxonomy" id="143950"/>
    <lineage>
        <taxon>Eukaryota</taxon>
        <taxon>Metazoa</taxon>
        <taxon>Ecdysozoa</taxon>
        <taxon>Arthropoda</taxon>
        <taxon>Hexapoda</taxon>
        <taxon>Insecta</taxon>
        <taxon>Pterygota</taxon>
        <taxon>Neoptera</taxon>
        <taxon>Paraneoptera</taxon>
        <taxon>Hemiptera</taxon>
        <taxon>Sternorrhyncha</taxon>
        <taxon>Aphidomorpha</taxon>
        <taxon>Aphidoidea</taxon>
        <taxon>Aphididae</taxon>
        <taxon>Sipha</taxon>
    </lineage>
</organism>
<protein>
    <submittedName>
        <fullName evidence="3">Uncharacterized protein LOC112684126</fullName>
    </submittedName>
</protein>
<dbReference type="GeneID" id="112684126"/>
<sequence length="351" mass="39020">MSCEESAATKSLKGKMVKYCMNAMRKRTVDEQLGDFSAIMECPFDLKIVYNRTGLEASCSVGSLSSSVTGSDESTCVRRCKQDVLHKLKVFCAYTNDGARQLSSDWQARSNNGPESSSETQDVYSEVELSKERVTGKAARKAFDQNIVLVDPEMDIPNEICEFMDRNECPLVLTISYLPAEWTMILECEPYSASTNGSIKLTCMQQSKILLLHELNAFVTNENIVNGEFVNSDDTPLTVVANDNENDSQEDKLRKLSDYEISLGNVSNESVSTVRPREVLDDSVVSVVESDRIISNQRCDPPSRNKINVTAVEPVTRSQETANRTSVSTEFSVTRSNEQPSISSNILEPHE</sequence>
<gene>
    <name evidence="3" type="primary">LOC112684126</name>
</gene>
<dbReference type="AlphaFoldDB" id="A0A8B8FKU0"/>
<feature type="compositionally biased region" description="Polar residues" evidence="1">
    <location>
        <begin position="316"/>
        <end position="351"/>
    </location>
</feature>
<evidence type="ECO:0000256" key="1">
    <source>
        <dbReference type="SAM" id="MobiDB-lite"/>
    </source>
</evidence>
<reference evidence="3" key="1">
    <citation type="submission" date="2025-08" db="UniProtKB">
        <authorList>
            <consortium name="RefSeq"/>
        </authorList>
    </citation>
    <scope>IDENTIFICATION</scope>
    <source>
        <tissue evidence="3">Whole body</tissue>
    </source>
</reference>
<dbReference type="RefSeq" id="XP_025411237.1">
    <property type="nucleotide sequence ID" value="XM_025555452.1"/>
</dbReference>
<accession>A0A8B8FKU0</accession>
<feature type="region of interest" description="Disordered" evidence="1">
    <location>
        <begin position="315"/>
        <end position="351"/>
    </location>
</feature>
<name>A0A8B8FKU0_9HEMI</name>
<evidence type="ECO:0000313" key="3">
    <source>
        <dbReference type="RefSeq" id="XP_025411237.1"/>
    </source>
</evidence>
<keyword evidence="2" id="KW-1185">Reference proteome</keyword>